<name>A0AAX2H2J0_9FLAO</name>
<evidence type="ECO:0000313" key="4">
    <source>
        <dbReference type="EMBL" id="SNV16351.1"/>
    </source>
</evidence>
<dbReference type="GO" id="GO:0003676">
    <property type="term" value="F:nucleic acid binding"/>
    <property type="evidence" value="ECO:0007669"/>
    <property type="project" value="InterPro"/>
</dbReference>
<sequence>MNVLDIETVKNLLSKQLKISIIPHKSPDGDAIGSCLGLYHYLKMKGQDVTVVSPNDFPEFLKWMPEAENIVIYDTDKERATKQIEKSGLIFTLDFNSLSRADSLTPLLEASKATFVMIDHHQQPDDYARVKFSNPEASSTCAMLYLFMDAMGDKNLIDKTIATCLYTGIMTDTGNFKYPTTTSNTLRIASFLIDKGANNAKINSDVFDTQSYDRLQLLSVAIRNMVYNQEYQAAYITLNAEEMAAHNCQKGDTDGFVNYGLKIDGAKLAVIFIQEGSFVKISLRSKYPYDVNVFARKHFNGGGHINAAGGRFDGTIEEAVAYFKKVLPEIRYTV</sequence>
<dbReference type="InterPro" id="IPR001667">
    <property type="entry name" value="DDH_dom"/>
</dbReference>
<protein>
    <submittedName>
        <fullName evidence="4">Bifunctional oligoribonuclease and PAP phosphatase nrnA</fullName>
        <ecNumber evidence="4">3.1.-.-</ecNumber>
    </submittedName>
    <submittedName>
        <fullName evidence="3">Exopolyphosphatase</fullName>
    </submittedName>
</protein>
<evidence type="ECO:0000313" key="3">
    <source>
        <dbReference type="EMBL" id="AMD85698.1"/>
    </source>
</evidence>
<dbReference type="EMBL" id="CP014227">
    <property type="protein sequence ID" value="AMD85698.1"/>
    <property type="molecule type" value="Genomic_DNA"/>
</dbReference>
<dbReference type="Gene3D" id="3.90.1640.10">
    <property type="entry name" value="inorganic pyrophosphatase (n-terminal core)"/>
    <property type="match status" value="1"/>
</dbReference>
<gene>
    <name evidence="4" type="primary">nrnA</name>
    <name evidence="3" type="ORF">AXF12_09330</name>
    <name evidence="4" type="ORF">SAMEA44541418_02294</name>
</gene>
<keyword evidence="4" id="KW-0378">Hydrolase</keyword>
<organism evidence="4 6">
    <name type="scientific">Capnocytophaga haemolytica</name>
    <dbReference type="NCBI Taxonomy" id="45243"/>
    <lineage>
        <taxon>Bacteria</taxon>
        <taxon>Pseudomonadati</taxon>
        <taxon>Bacteroidota</taxon>
        <taxon>Flavobacteriia</taxon>
        <taxon>Flavobacteriales</taxon>
        <taxon>Flavobacteriaceae</taxon>
        <taxon>Capnocytophaga</taxon>
    </lineage>
</organism>
<feature type="domain" description="DHHA1" evidence="2">
    <location>
        <begin position="245"/>
        <end position="326"/>
    </location>
</feature>
<dbReference type="EC" id="3.1.-.-" evidence="4"/>
<dbReference type="InterPro" id="IPR038763">
    <property type="entry name" value="DHH_sf"/>
</dbReference>
<dbReference type="Proteomes" id="UP000065822">
    <property type="component" value="Chromosome"/>
</dbReference>
<reference evidence="3 5" key="1">
    <citation type="submission" date="2016-02" db="EMBL/GenBank/DDBJ databases">
        <authorList>
            <person name="Holder M.E."/>
            <person name="Ajami N.J."/>
            <person name="Petrosino J.F."/>
        </authorList>
    </citation>
    <scope>NUCLEOTIDE SEQUENCE [LARGE SCALE GENOMIC DNA]</scope>
    <source>
        <strain evidence="3 5">CCUG 32990</strain>
    </source>
</reference>
<dbReference type="InterPro" id="IPR003156">
    <property type="entry name" value="DHHA1_dom"/>
</dbReference>
<dbReference type="SUPFAM" id="SSF64182">
    <property type="entry name" value="DHH phosphoesterases"/>
    <property type="match status" value="1"/>
</dbReference>
<dbReference type="Gene3D" id="3.10.310.30">
    <property type="match status" value="1"/>
</dbReference>
<dbReference type="AlphaFoldDB" id="A0AAX2H2J0"/>
<evidence type="ECO:0000259" key="2">
    <source>
        <dbReference type="Pfam" id="PF02272"/>
    </source>
</evidence>
<keyword evidence="5" id="KW-1185">Reference proteome</keyword>
<feature type="domain" description="DDH" evidence="1">
    <location>
        <begin position="18"/>
        <end position="169"/>
    </location>
</feature>
<dbReference type="GO" id="GO:0016787">
    <property type="term" value="F:hydrolase activity"/>
    <property type="evidence" value="ECO:0007669"/>
    <property type="project" value="UniProtKB-KW"/>
</dbReference>
<dbReference type="PANTHER" id="PTHR47618:SF1">
    <property type="entry name" value="BIFUNCTIONAL OLIGORIBONUCLEASE AND PAP PHOSPHATASE NRNA"/>
    <property type="match status" value="1"/>
</dbReference>
<evidence type="ECO:0000313" key="6">
    <source>
        <dbReference type="Proteomes" id="UP000215539"/>
    </source>
</evidence>
<dbReference type="Pfam" id="PF02272">
    <property type="entry name" value="DHHA1"/>
    <property type="match status" value="1"/>
</dbReference>
<dbReference type="KEGG" id="chg:AXF12_09330"/>
<dbReference type="RefSeq" id="WP_066430549.1">
    <property type="nucleotide sequence ID" value="NZ_CP014227.1"/>
</dbReference>
<accession>A0AAX2H2J0</accession>
<proteinExistence type="predicted"/>
<dbReference type="Proteomes" id="UP000215539">
    <property type="component" value="Chromosome 1"/>
</dbReference>
<dbReference type="PANTHER" id="PTHR47618">
    <property type="entry name" value="BIFUNCTIONAL OLIGORIBONUCLEASE AND PAP PHOSPHATASE NRNA"/>
    <property type="match status" value="1"/>
</dbReference>
<reference evidence="4 6" key="2">
    <citation type="submission" date="2017-06" db="EMBL/GenBank/DDBJ databases">
        <authorList>
            <consortium name="Pathogen Informatics"/>
        </authorList>
    </citation>
    <scope>NUCLEOTIDE SEQUENCE [LARGE SCALE GENOMIC DNA]</scope>
    <source>
        <strain evidence="4 6">NCTC12947</strain>
    </source>
</reference>
<dbReference type="EMBL" id="LT906449">
    <property type="protein sequence ID" value="SNV16351.1"/>
    <property type="molecule type" value="Genomic_DNA"/>
</dbReference>
<dbReference type="Pfam" id="PF01368">
    <property type="entry name" value="DHH"/>
    <property type="match status" value="1"/>
</dbReference>
<evidence type="ECO:0000259" key="1">
    <source>
        <dbReference type="Pfam" id="PF01368"/>
    </source>
</evidence>
<dbReference type="InterPro" id="IPR051319">
    <property type="entry name" value="Oligoribo/pAp-PDE_c-di-AMP_PDE"/>
</dbReference>
<evidence type="ECO:0000313" key="5">
    <source>
        <dbReference type="Proteomes" id="UP000065822"/>
    </source>
</evidence>